<dbReference type="PIRSF" id="PIRSF032131">
    <property type="entry name" value="UCP032131"/>
    <property type="match status" value="1"/>
</dbReference>
<evidence type="ECO:0000256" key="1">
    <source>
        <dbReference type="SAM" id="MobiDB-lite"/>
    </source>
</evidence>
<dbReference type="Pfam" id="PF06676">
    <property type="entry name" value="DUF1178"/>
    <property type="match status" value="1"/>
</dbReference>
<sequence length="163" mass="17727">MIVFDLTCTHGHRFEGWFGSSDDFAKQQGKGLLLCPECGSAQVTKAPMAPAVPRKSNQQVERSSQALRAVEMDEPTQDLTSGELPPKVAKALEKLAEAQAEALKSSTWVGNRFAEESRAIHYGEKEATPIHGRASPDETRDLLEEGITVSPLLFPVVPPDEAN</sequence>
<dbReference type="OrthoDB" id="9799894at2"/>
<accession>A0A845A7P2</accession>
<organism evidence="2 3">
    <name type="scientific">Altericroceibacterium indicum</name>
    <dbReference type="NCBI Taxonomy" id="374177"/>
    <lineage>
        <taxon>Bacteria</taxon>
        <taxon>Pseudomonadati</taxon>
        <taxon>Pseudomonadota</taxon>
        <taxon>Alphaproteobacteria</taxon>
        <taxon>Sphingomonadales</taxon>
        <taxon>Erythrobacteraceae</taxon>
        <taxon>Altericroceibacterium</taxon>
    </lineage>
</organism>
<comment type="caution">
    <text evidence="2">The sequence shown here is derived from an EMBL/GenBank/DDBJ whole genome shotgun (WGS) entry which is preliminary data.</text>
</comment>
<feature type="compositionally biased region" description="Polar residues" evidence="1">
    <location>
        <begin position="55"/>
        <end position="66"/>
    </location>
</feature>
<keyword evidence="3" id="KW-1185">Reference proteome</keyword>
<proteinExistence type="predicted"/>
<dbReference type="RefSeq" id="WP_160738415.1">
    <property type="nucleotide sequence ID" value="NZ_WTYQ01000001.1"/>
</dbReference>
<feature type="region of interest" description="Disordered" evidence="1">
    <location>
        <begin position="49"/>
        <end position="84"/>
    </location>
</feature>
<dbReference type="EMBL" id="WTYQ01000001">
    <property type="protein sequence ID" value="MXP25273.1"/>
    <property type="molecule type" value="Genomic_DNA"/>
</dbReference>
<dbReference type="InterPro" id="IPR009562">
    <property type="entry name" value="DUF1178"/>
</dbReference>
<protein>
    <submittedName>
        <fullName evidence="2">DUF1178 family protein</fullName>
    </submittedName>
</protein>
<dbReference type="Proteomes" id="UP000460561">
    <property type="component" value="Unassembled WGS sequence"/>
</dbReference>
<evidence type="ECO:0000313" key="3">
    <source>
        <dbReference type="Proteomes" id="UP000460561"/>
    </source>
</evidence>
<reference evidence="2 3" key="1">
    <citation type="submission" date="2019-12" db="EMBL/GenBank/DDBJ databases">
        <title>Genomic-based taxomic classification of the family Erythrobacteraceae.</title>
        <authorList>
            <person name="Xu L."/>
        </authorList>
    </citation>
    <scope>NUCLEOTIDE SEQUENCE [LARGE SCALE GENOMIC DNA]</scope>
    <source>
        <strain evidence="2 3">DSM 18604</strain>
    </source>
</reference>
<gene>
    <name evidence="2" type="ORF">GRI39_04340</name>
</gene>
<name>A0A845A7P2_9SPHN</name>
<evidence type="ECO:0000313" key="2">
    <source>
        <dbReference type="EMBL" id="MXP25273.1"/>
    </source>
</evidence>
<dbReference type="AlphaFoldDB" id="A0A845A7P2"/>